<dbReference type="InterPro" id="IPR027417">
    <property type="entry name" value="P-loop_NTPase"/>
</dbReference>
<dbReference type="InterPro" id="IPR016032">
    <property type="entry name" value="Sig_transdc_resp-reg_C-effctor"/>
</dbReference>
<reference evidence="1" key="1">
    <citation type="submission" date="2020-05" db="EMBL/GenBank/DDBJ databases">
        <authorList>
            <person name="Zhu T."/>
            <person name="Keshari N."/>
            <person name="Lu X."/>
        </authorList>
    </citation>
    <scope>NUCLEOTIDE SEQUENCE</scope>
    <source>
        <strain evidence="1">NK1-12</strain>
    </source>
</reference>
<proteinExistence type="predicted"/>
<accession>A0AA97AJ88</accession>
<dbReference type="GO" id="GO:0003677">
    <property type="term" value="F:DNA binding"/>
    <property type="evidence" value="ECO:0007669"/>
    <property type="project" value="InterPro"/>
</dbReference>
<sequence>MTSKQKEVLELFLQNKSDDEIASKLGGTSSNIRKHLANSCNTFGLRDFEGDRCRDDLVHLFIDFKPEWVCLELQTRFRFHPPLEIPEGSVPLNSKFYVERSPVESVACKEMTQPGALIRVKAPGQMGKSSLINRIKAYAAQKGYAAITVNLGSASTSNFSDLDQFLYWFCSTITDELEREDGLDTYWKAATGTSNRKCEKYLKRSLLRELEVPLVLCLDNVDRIFQYRAIATDFFGLLRSWHEQAKTDEIWARLRIVLSYTKEVYVPLDINRSPFNVGVQIDLSPFNLAQVTDLVQRHGLRWSEIELQRLQSLLGGHPYLVRVALYQIAQRNITLADLLSSAPTEGGIYGEYLKDLLLNVQESPVLAEAVRRIIASPESTRIETETAFKLTSLGVARYVGNEVQMLCELYRQYLRERLEKA</sequence>
<dbReference type="RefSeq" id="WP_316435840.1">
    <property type="nucleotide sequence ID" value="NZ_CP053587.1"/>
</dbReference>
<dbReference type="Gene3D" id="1.10.10.10">
    <property type="entry name" value="Winged helix-like DNA-binding domain superfamily/Winged helix DNA-binding domain"/>
    <property type="match status" value="1"/>
</dbReference>
<evidence type="ECO:0000313" key="1">
    <source>
        <dbReference type="EMBL" id="WNZ27510.1"/>
    </source>
</evidence>
<dbReference type="Pfam" id="PF14516">
    <property type="entry name" value="AAA_35"/>
    <property type="match status" value="1"/>
</dbReference>
<gene>
    <name evidence="1" type="ORF">HJG54_32050</name>
</gene>
<dbReference type="AlphaFoldDB" id="A0AA97AJ88"/>
<dbReference type="EMBL" id="CP053587">
    <property type="protein sequence ID" value="WNZ27510.1"/>
    <property type="molecule type" value="Genomic_DNA"/>
</dbReference>
<dbReference type="InterPro" id="IPR036388">
    <property type="entry name" value="WH-like_DNA-bd_sf"/>
</dbReference>
<dbReference type="SUPFAM" id="SSF46894">
    <property type="entry name" value="C-terminal effector domain of the bipartite response regulators"/>
    <property type="match status" value="1"/>
</dbReference>
<dbReference type="Gene3D" id="3.40.50.300">
    <property type="entry name" value="P-loop containing nucleotide triphosphate hydrolases"/>
    <property type="match status" value="1"/>
</dbReference>
<dbReference type="SUPFAM" id="SSF52540">
    <property type="entry name" value="P-loop containing nucleoside triphosphate hydrolases"/>
    <property type="match status" value="1"/>
</dbReference>
<organism evidence="1">
    <name type="scientific">Leptolyngbya sp. NK1-12</name>
    <dbReference type="NCBI Taxonomy" id="2547451"/>
    <lineage>
        <taxon>Bacteria</taxon>
        <taxon>Bacillati</taxon>
        <taxon>Cyanobacteriota</taxon>
        <taxon>Cyanophyceae</taxon>
        <taxon>Leptolyngbyales</taxon>
        <taxon>Leptolyngbyaceae</taxon>
        <taxon>Leptolyngbya group</taxon>
        <taxon>Leptolyngbya</taxon>
    </lineage>
</organism>
<dbReference type="GO" id="GO:0006355">
    <property type="term" value="P:regulation of DNA-templated transcription"/>
    <property type="evidence" value="ECO:0007669"/>
    <property type="project" value="InterPro"/>
</dbReference>
<protein>
    <submittedName>
        <fullName evidence="1">Adenylate cyclase</fullName>
    </submittedName>
</protein>
<name>A0AA97AJ88_9CYAN</name>